<comment type="caution">
    <text evidence="2">The sequence shown here is derived from an EMBL/GenBank/DDBJ whole genome shotgun (WGS) entry which is preliminary data.</text>
</comment>
<feature type="region of interest" description="Disordered" evidence="1">
    <location>
        <begin position="19"/>
        <end position="50"/>
    </location>
</feature>
<feature type="compositionally biased region" description="Basic and acidic residues" evidence="1">
    <location>
        <begin position="38"/>
        <end position="50"/>
    </location>
</feature>
<name>A0ABP3XZ06_9FLAO</name>
<proteinExistence type="predicted"/>
<evidence type="ECO:0000313" key="2">
    <source>
        <dbReference type="EMBL" id="GAA0874670.1"/>
    </source>
</evidence>
<evidence type="ECO:0000256" key="1">
    <source>
        <dbReference type="SAM" id="MobiDB-lite"/>
    </source>
</evidence>
<dbReference type="EMBL" id="BAAAFH010000003">
    <property type="protein sequence ID" value="GAA0874670.1"/>
    <property type="molecule type" value="Genomic_DNA"/>
</dbReference>
<protein>
    <recommendedName>
        <fullName evidence="4">Helix-hairpin-helix domain-containing protein</fullName>
    </recommendedName>
</protein>
<dbReference type="Gene3D" id="1.10.150.280">
    <property type="entry name" value="AF1531-like domain"/>
    <property type="match status" value="2"/>
</dbReference>
<sequence>MFVISGYQDSLQEEIQSTIIQSEKEKKSGGSITKKSKTKPEHQLHPFDPDTLSKENWQQLGLSEKQSEVLLNYKERLGGFTEIENLYKAFVLDSQKVKEWEPFLQFNRKKADLPIYDLNTVTADELQSLKGIGPTLSLRIIKYRDALGGFYSISQLQEVYGLPDETYLNSISRLEVRSKELRVIPINNILADSLRKHPYIDYKSAQLIIKYREQHGAYESKADLEKIKAFEDDFIQKIEPYFNFAP</sequence>
<reference evidence="3" key="1">
    <citation type="journal article" date="2019" name="Int. J. Syst. Evol. Microbiol.">
        <title>The Global Catalogue of Microorganisms (GCM) 10K type strain sequencing project: providing services to taxonomists for standard genome sequencing and annotation.</title>
        <authorList>
            <consortium name="The Broad Institute Genomics Platform"/>
            <consortium name="The Broad Institute Genome Sequencing Center for Infectious Disease"/>
            <person name="Wu L."/>
            <person name="Ma J."/>
        </authorList>
    </citation>
    <scope>NUCLEOTIDE SEQUENCE [LARGE SCALE GENOMIC DNA]</scope>
    <source>
        <strain evidence="3">JCM 16083</strain>
    </source>
</reference>
<evidence type="ECO:0008006" key="4">
    <source>
        <dbReference type="Google" id="ProtNLM"/>
    </source>
</evidence>
<accession>A0ABP3XZ06</accession>
<dbReference type="InterPro" id="IPR051675">
    <property type="entry name" value="Endo/Exo/Phosphatase_dom_1"/>
</dbReference>
<dbReference type="Pfam" id="PF12836">
    <property type="entry name" value="HHH_3"/>
    <property type="match status" value="2"/>
</dbReference>
<dbReference type="InterPro" id="IPR010994">
    <property type="entry name" value="RuvA_2-like"/>
</dbReference>
<dbReference type="Proteomes" id="UP001501126">
    <property type="component" value="Unassembled WGS sequence"/>
</dbReference>
<dbReference type="SUPFAM" id="SSF47781">
    <property type="entry name" value="RuvA domain 2-like"/>
    <property type="match status" value="3"/>
</dbReference>
<evidence type="ECO:0000313" key="3">
    <source>
        <dbReference type="Proteomes" id="UP001501126"/>
    </source>
</evidence>
<gene>
    <name evidence="2" type="ORF">GCM10009118_10780</name>
</gene>
<organism evidence="2 3">
    <name type="scientific">Wandonia haliotis</name>
    <dbReference type="NCBI Taxonomy" id="574963"/>
    <lineage>
        <taxon>Bacteria</taxon>
        <taxon>Pseudomonadati</taxon>
        <taxon>Bacteroidota</taxon>
        <taxon>Flavobacteriia</taxon>
        <taxon>Flavobacteriales</taxon>
        <taxon>Crocinitomicaceae</taxon>
        <taxon>Wandonia</taxon>
    </lineage>
</organism>
<dbReference type="PANTHER" id="PTHR21180:SF32">
    <property type="entry name" value="ENDONUCLEASE_EXONUCLEASE_PHOSPHATASE FAMILY DOMAIN-CONTAINING PROTEIN 1"/>
    <property type="match status" value="1"/>
</dbReference>
<dbReference type="PANTHER" id="PTHR21180">
    <property type="entry name" value="ENDONUCLEASE/EXONUCLEASE/PHOSPHATASE FAMILY DOMAIN-CONTAINING PROTEIN 1"/>
    <property type="match status" value="1"/>
</dbReference>
<keyword evidence="3" id="KW-1185">Reference proteome</keyword>